<dbReference type="GO" id="GO:0097367">
    <property type="term" value="F:carbohydrate derivative binding"/>
    <property type="evidence" value="ECO:0007669"/>
    <property type="project" value="InterPro"/>
</dbReference>
<dbReference type="InterPro" id="IPR001347">
    <property type="entry name" value="SIS_dom"/>
</dbReference>
<dbReference type="Gene3D" id="3.40.50.10490">
    <property type="entry name" value="Glucose-6-phosphate isomerase like protein, domain 1"/>
    <property type="match status" value="1"/>
</dbReference>
<dbReference type="SUPFAM" id="SSF53697">
    <property type="entry name" value="SIS domain"/>
    <property type="match status" value="1"/>
</dbReference>
<dbReference type="CDD" id="cd05013">
    <property type="entry name" value="SIS_RpiR"/>
    <property type="match status" value="1"/>
</dbReference>
<accession>A0A9X1VBG8</accession>
<dbReference type="Pfam" id="PF01418">
    <property type="entry name" value="HTH_6"/>
    <property type="match status" value="1"/>
</dbReference>
<dbReference type="GO" id="GO:0003677">
    <property type="term" value="F:DNA binding"/>
    <property type="evidence" value="ECO:0007669"/>
    <property type="project" value="UniProtKB-KW"/>
</dbReference>
<evidence type="ECO:0000256" key="2">
    <source>
        <dbReference type="ARBA" id="ARBA00023125"/>
    </source>
</evidence>
<sequence length="288" mass="32661">MNQPSSVPSTLEQWWHIARHSSDVNRLIVLYLETHYRKAAFMTSAELAKEVGVSQASISRFASLLGFLGYTDWNKAMQQLIRQELSATERLWFANHPQSDEGDRVVQSEQHNLEQLLLITNSAAFSALATQMATARQVIFVSARASATLMPYAHYFLSKVRPQVYQAHPGDTLWEHLPIAEVDRELIVVLGFPRYPRILVEWLQEVRKQPFTIAVITDHEASPLARYADITLAVPVATASLFDSYAAPMTAINLLIREVAQQTATQSQNRLQALEYIDQTKQTYYTEP</sequence>
<dbReference type="InterPro" id="IPR009057">
    <property type="entry name" value="Homeodomain-like_sf"/>
</dbReference>
<feature type="domain" description="HTH rpiR-type" evidence="4">
    <location>
        <begin position="8"/>
        <end position="84"/>
    </location>
</feature>
<evidence type="ECO:0000313" key="6">
    <source>
        <dbReference type="Proteomes" id="UP001139263"/>
    </source>
</evidence>
<gene>
    <name evidence="5" type="ORF">MM817_01186</name>
</gene>
<dbReference type="InterPro" id="IPR001387">
    <property type="entry name" value="Cro/C1-type_HTH"/>
</dbReference>
<dbReference type="GO" id="GO:1901135">
    <property type="term" value="P:carbohydrate derivative metabolic process"/>
    <property type="evidence" value="ECO:0007669"/>
    <property type="project" value="InterPro"/>
</dbReference>
<dbReference type="InterPro" id="IPR036388">
    <property type="entry name" value="WH-like_DNA-bd_sf"/>
</dbReference>
<proteinExistence type="predicted"/>
<dbReference type="InterPro" id="IPR047640">
    <property type="entry name" value="RpiR-like"/>
</dbReference>
<dbReference type="InterPro" id="IPR046348">
    <property type="entry name" value="SIS_dom_sf"/>
</dbReference>
<dbReference type="Gene3D" id="1.10.10.10">
    <property type="entry name" value="Winged helix-like DNA-binding domain superfamily/Winged helix DNA-binding domain"/>
    <property type="match status" value="1"/>
</dbReference>
<name>A0A9X1VBG8_9BACL</name>
<comment type="caution">
    <text evidence="5">The sequence shown here is derived from an EMBL/GenBank/DDBJ whole genome shotgun (WGS) entry which is preliminary data.</text>
</comment>
<evidence type="ECO:0000256" key="3">
    <source>
        <dbReference type="ARBA" id="ARBA00023163"/>
    </source>
</evidence>
<evidence type="ECO:0000313" key="5">
    <source>
        <dbReference type="EMBL" id="MCI0182917.1"/>
    </source>
</evidence>
<dbReference type="EMBL" id="JALBUF010000002">
    <property type="protein sequence ID" value="MCI0182917.1"/>
    <property type="molecule type" value="Genomic_DNA"/>
</dbReference>
<keyword evidence="6" id="KW-1185">Reference proteome</keyword>
<reference evidence="5" key="1">
    <citation type="submission" date="2022-03" db="EMBL/GenBank/DDBJ databases">
        <title>Draft Genome Sequence of Firmicute Strain S0AB, a Heterotrophic Iron/Sulfur-Oxidizing Extreme Acidophile.</title>
        <authorList>
            <person name="Vergara E."/>
            <person name="Pakostova E."/>
            <person name="Johnson D.B."/>
            <person name="Holmes D.S."/>
        </authorList>
    </citation>
    <scope>NUCLEOTIDE SEQUENCE</scope>
    <source>
        <strain evidence="5">S0AB</strain>
    </source>
</reference>
<evidence type="ECO:0000256" key="1">
    <source>
        <dbReference type="ARBA" id="ARBA00023015"/>
    </source>
</evidence>
<evidence type="ECO:0000259" key="4">
    <source>
        <dbReference type="PROSITE" id="PS51071"/>
    </source>
</evidence>
<dbReference type="CDD" id="cd00093">
    <property type="entry name" value="HTH_XRE"/>
    <property type="match status" value="1"/>
</dbReference>
<keyword evidence="1" id="KW-0805">Transcription regulation</keyword>
<dbReference type="InterPro" id="IPR000281">
    <property type="entry name" value="HTH_RpiR"/>
</dbReference>
<dbReference type="PANTHER" id="PTHR30514:SF18">
    <property type="entry name" value="RPIR-FAMILY TRANSCRIPTIONAL REGULATOR"/>
    <property type="match status" value="1"/>
</dbReference>
<keyword evidence="2" id="KW-0238">DNA-binding</keyword>
<organism evidence="5 6">
    <name type="scientific">Sulfoacidibacillus ferrooxidans</name>
    <dbReference type="NCBI Taxonomy" id="2005001"/>
    <lineage>
        <taxon>Bacteria</taxon>
        <taxon>Bacillati</taxon>
        <taxon>Bacillota</taxon>
        <taxon>Bacilli</taxon>
        <taxon>Bacillales</taxon>
        <taxon>Alicyclobacillaceae</taxon>
        <taxon>Sulfoacidibacillus</taxon>
    </lineage>
</organism>
<dbReference type="PROSITE" id="PS51071">
    <property type="entry name" value="HTH_RPIR"/>
    <property type="match status" value="1"/>
</dbReference>
<dbReference type="SUPFAM" id="SSF46689">
    <property type="entry name" value="Homeodomain-like"/>
    <property type="match status" value="1"/>
</dbReference>
<protein>
    <recommendedName>
        <fullName evidence="4">HTH rpiR-type domain-containing protein</fullName>
    </recommendedName>
</protein>
<keyword evidence="3" id="KW-0804">Transcription</keyword>
<dbReference type="AlphaFoldDB" id="A0A9X1VBG8"/>
<dbReference type="Pfam" id="PF01380">
    <property type="entry name" value="SIS"/>
    <property type="match status" value="1"/>
</dbReference>
<dbReference type="PANTHER" id="PTHR30514">
    <property type="entry name" value="GLUCOKINASE"/>
    <property type="match status" value="1"/>
</dbReference>
<dbReference type="Proteomes" id="UP001139263">
    <property type="component" value="Unassembled WGS sequence"/>
</dbReference>
<dbReference type="GO" id="GO:0003700">
    <property type="term" value="F:DNA-binding transcription factor activity"/>
    <property type="evidence" value="ECO:0007669"/>
    <property type="project" value="InterPro"/>
</dbReference>
<dbReference type="InterPro" id="IPR035472">
    <property type="entry name" value="RpiR-like_SIS"/>
</dbReference>
<dbReference type="RefSeq" id="WP_241712513.1">
    <property type="nucleotide sequence ID" value="NZ_JALBUF010000002.1"/>
</dbReference>